<name>A0ABQ4EG29_9ACTN</name>
<evidence type="ECO:0000256" key="4">
    <source>
        <dbReference type="ARBA" id="ARBA00022670"/>
    </source>
</evidence>
<dbReference type="PANTHER" id="PTHR43806:SF11">
    <property type="entry name" value="CEREVISIN-RELATED"/>
    <property type="match status" value="1"/>
</dbReference>
<feature type="signal peptide" evidence="12">
    <location>
        <begin position="1"/>
        <end position="17"/>
    </location>
</feature>
<dbReference type="PROSITE" id="PS51892">
    <property type="entry name" value="SUBTILASE"/>
    <property type="match status" value="1"/>
</dbReference>
<feature type="active site" description="Charge relay system" evidence="10">
    <location>
        <position position="103"/>
    </location>
</feature>
<dbReference type="PRINTS" id="PR00723">
    <property type="entry name" value="SUBTILISIN"/>
</dbReference>
<feature type="domain" description="Peptidase S8/S53" evidence="13">
    <location>
        <begin position="60"/>
        <end position="318"/>
    </location>
</feature>
<accession>A0ABQ4EG29</accession>
<dbReference type="InterPro" id="IPR036852">
    <property type="entry name" value="Peptidase_S8/S53_dom_sf"/>
</dbReference>
<evidence type="ECO:0000313" key="14">
    <source>
        <dbReference type="EMBL" id="GIG93688.1"/>
    </source>
</evidence>
<evidence type="ECO:0000256" key="3">
    <source>
        <dbReference type="ARBA" id="ARBA00022475"/>
    </source>
</evidence>
<dbReference type="InterPro" id="IPR023834">
    <property type="entry name" value="T7SS_pept_S8A_mycosin"/>
</dbReference>
<dbReference type="InterPro" id="IPR022398">
    <property type="entry name" value="Peptidase_S8_His-AS"/>
</dbReference>
<evidence type="ECO:0000259" key="13">
    <source>
        <dbReference type="Pfam" id="PF00082"/>
    </source>
</evidence>
<evidence type="ECO:0000256" key="7">
    <source>
        <dbReference type="ARBA" id="ARBA00022825"/>
    </source>
</evidence>
<evidence type="ECO:0000256" key="9">
    <source>
        <dbReference type="ARBA" id="ARBA00023136"/>
    </source>
</evidence>
<evidence type="ECO:0000256" key="2">
    <source>
        <dbReference type="ARBA" id="ARBA00011073"/>
    </source>
</evidence>
<comment type="subcellular location">
    <subcellularLocation>
        <location evidence="1">Cell membrane</location>
        <topology evidence="1">Single-pass membrane protein</topology>
    </subcellularLocation>
</comment>
<keyword evidence="8 11" id="KW-1133">Transmembrane helix</keyword>
<dbReference type="NCBIfam" id="TIGR03921">
    <property type="entry name" value="T7SS_mycosin"/>
    <property type="match status" value="1"/>
</dbReference>
<protein>
    <submittedName>
        <fullName evidence="14">Type VII secretion-associated serine protease</fullName>
    </submittedName>
</protein>
<dbReference type="EMBL" id="BONX01000002">
    <property type="protein sequence ID" value="GIG93688.1"/>
    <property type="molecule type" value="Genomic_DNA"/>
</dbReference>
<keyword evidence="7 10" id="KW-0720">Serine protease</keyword>
<keyword evidence="6 10" id="KW-0378">Hydrolase</keyword>
<comment type="caution">
    <text evidence="14">The sequence shown here is derived from an EMBL/GenBank/DDBJ whole genome shotgun (WGS) entry which is preliminary data.</text>
</comment>
<evidence type="ECO:0000256" key="11">
    <source>
        <dbReference type="SAM" id="Phobius"/>
    </source>
</evidence>
<keyword evidence="9 11" id="KW-0472">Membrane</keyword>
<dbReference type="InterPro" id="IPR050131">
    <property type="entry name" value="Peptidase_S8_subtilisin-like"/>
</dbReference>
<feature type="transmembrane region" description="Helical" evidence="11">
    <location>
        <begin position="358"/>
        <end position="381"/>
    </location>
</feature>
<evidence type="ECO:0000256" key="8">
    <source>
        <dbReference type="ARBA" id="ARBA00022989"/>
    </source>
</evidence>
<sequence>MAALLAVGLVAPAGAPAAATPSSRYAAARCGPSVTDALSAAPWPLTRLRPDLAWPLSTGVGVRVAVVDSGVSADHPTLAGKVLPGRDLLSGSGGDGQCDENGHGTLIAGIIAGREAVSAGFRFYGVAPGAEIVPVRVLRDQRRSEEADLSGRIAEAIRWAVADADADVVNLSLTTPPTQQLQAAIAHAIARRVVVVAAAGNTGESGVEAGQPTFPAAYPGVIAVAGVNAADAHVQSSTSGDFVDVAAPGERIAGPAAAGGGYLFTAEGGTSFATGYVSGLAALIRAYDPTLSPGQVADRITQTADHPDGLWNSQVGHGLINPVRAVGALRPADAPDPGAAGSVSRPVARPSPLRAVSVASGVIAVVGVALALLLLASVPVIRRGRRRGWRTARKAAAEPSRTGRQ</sequence>
<keyword evidence="3" id="KW-1003">Cell membrane</keyword>
<dbReference type="InterPro" id="IPR023827">
    <property type="entry name" value="Peptidase_S8_Asp-AS"/>
</dbReference>
<gene>
    <name evidence="14" type="ORF">Pma05_02610</name>
</gene>
<evidence type="ECO:0000256" key="1">
    <source>
        <dbReference type="ARBA" id="ARBA00004162"/>
    </source>
</evidence>
<evidence type="ECO:0000256" key="6">
    <source>
        <dbReference type="ARBA" id="ARBA00022801"/>
    </source>
</evidence>
<evidence type="ECO:0000256" key="10">
    <source>
        <dbReference type="PROSITE-ProRule" id="PRU01240"/>
    </source>
</evidence>
<keyword evidence="12" id="KW-0732">Signal</keyword>
<dbReference type="PANTHER" id="PTHR43806">
    <property type="entry name" value="PEPTIDASE S8"/>
    <property type="match status" value="1"/>
</dbReference>
<dbReference type="InterPro" id="IPR000209">
    <property type="entry name" value="Peptidase_S8/S53_dom"/>
</dbReference>
<dbReference type="Proteomes" id="UP000621500">
    <property type="component" value="Unassembled WGS sequence"/>
</dbReference>
<reference evidence="14 15" key="1">
    <citation type="submission" date="2021-01" db="EMBL/GenBank/DDBJ databases">
        <title>Whole genome shotgun sequence of Plantactinospora mayteni NBRC 109088.</title>
        <authorList>
            <person name="Komaki H."/>
            <person name="Tamura T."/>
        </authorList>
    </citation>
    <scope>NUCLEOTIDE SEQUENCE [LARGE SCALE GENOMIC DNA]</scope>
    <source>
        <strain evidence="14 15">NBRC 109088</strain>
    </source>
</reference>
<dbReference type="PROSITE" id="PS00137">
    <property type="entry name" value="SUBTILASE_HIS"/>
    <property type="match status" value="1"/>
</dbReference>
<evidence type="ECO:0000313" key="15">
    <source>
        <dbReference type="Proteomes" id="UP000621500"/>
    </source>
</evidence>
<proteinExistence type="inferred from homology"/>
<dbReference type="Gene3D" id="3.40.50.200">
    <property type="entry name" value="Peptidase S8/S53 domain"/>
    <property type="match status" value="1"/>
</dbReference>
<feature type="active site" description="Charge relay system" evidence="10">
    <location>
        <position position="68"/>
    </location>
</feature>
<evidence type="ECO:0000256" key="12">
    <source>
        <dbReference type="SAM" id="SignalP"/>
    </source>
</evidence>
<keyword evidence="4 10" id="KW-0645">Protease</keyword>
<feature type="active site" description="Charge relay system" evidence="10">
    <location>
        <position position="271"/>
    </location>
</feature>
<feature type="chain" id="PRO_5045677406" evidence="12">
    <location>
        <begin position="18"/>
        <end position="405"/>
    </location>
</feature>
<dbReference type="GO" id="GO:0006508">
    <property type="term" value="P:proteolysis"/>
    <property type="evidence" value="ECO:0007669"/>
    <property type="project" value="UniProtKB-KW"/>
</dbReference>
<organism evidence="14 15">
    <name type="scientific">Plantactinospora mayteni</name>
    <dbReference type="NCBI Taxonomy" id="566021"/>
    <lineage>
        <taxon>Bacteria</taxon>
        <taxon>Bacillati</taxon>
        <taxon>Actinomycetota</taxon>
        <taxon>Actinomycetes</taxon>
        <taxon>Micromonosporales</taxon>
        <taxon>Micromonosporaceae</taxon>
        <taxon>Plantactinospora</taxon>
    </lineage>
</organism>
<keyword evidence="5 11" id="KW-0812">Transmembrane</keyword>
<dbReference type="SUPFAM" id="SSF52743">
    <property type="entry name" value="Subtilisin-like"/>
    <property type="match status" value="1"/>
</dbReference>
<dbReference type="PROSITE" id="PS00136">
    <property type="entry name" value="SUBTILASE_ASP"/>
    <property type="match status" value="1"/>
</dbReference>
<dbReference type="Pfam" id="PF00082">
    <property type="entry name" value="Peptidase_S8"/>
    <property type="match status" value="1"/>
</dbReference>
<dbReference type="InterPro" id="IPR015500">
    <property type="entry name" value="Peptidase_S8_subtilisin-rel"/>
</dbReference>
<comment type="similarity">
    <text evidence="2 10">Belongs to the peptidase S8 family.</text>
</comment>
<dbReference type="GO" id="GO:0008233">
    <property type="term" value="F:peptidase activity"/>
    <property type="evidence" value="ECO:0007669"/>
    <property type="project" value="UniProtKB-KW"/>
</dbReference>
<keyword evidence="15" id="KW-1185">Reference proteome</keyword>
<evidence type="ECO:0000256" key="5">
    <source>
        <dbReference type="ARBA" id="ARBA00022692"/>
    </source>
</evidence>